<comment type="subcellular location">
    <subcellularLocation>
        <location evidence="1">Membrane</location>
    </subcellularLocation>
</comment>
<evidence type="ECO:0008006" key="6">
    <source>
        <dbReference type="Google" id="ProtNLM"/>
    </source>
</evidence>
<evidence type="ECO:0000256" key="3">
    <source>
        <dbReference type="SAM" id="MobiDB-lite"/>
    </source>
</evidence>
<dbReference type="PROSITE" id="PS00232">
    <property type="entry name" value="CADHERIN_1"/>
    <property type="match status" value="1"/>
</dbReference>
<comment type="caution">
    <text evidence="4">The sequence shown here is derived from an EMBL/GenBank/DDBJ whole genome shotgun (WGS) entry which is preliminary data.</text>
</comment>
<protein>
    <recommendedName>
        <fullName evidence="6">Cadherin domain-containing protein</fullName>
    </recommendedName>
</protein>
<evidence type="ECO:0000256" key="2">
    <source>
        <dbReference type="ARBA" id="ARBA00023136"/>
    </source>
</evidence>
<keyword evidence="5" id="KW-1185">Reference proteome</keyword>
<organism evidence="4 5">
    <name type="scientific">Electrophorus voltai</name>
    <dbReference type="NCBI Taxonomy" id="2609070"/>
    <lineage>
        <taxon>Eukaryota</taxon>
        <taxon>Metazoa</taxon>
        <taxon>Chordata</taxon>
        <taxon>Craniata</taxon>
        <taxon>Vertebrata</taxon>
        <taxon>Euteleostomi</taxon>
        <taxon>Actinopterygii</taxon>
        <taxon>Neopterygii</taxon>
        <taxon>Teleostei</taxon>
        <taxon>Ostariophysi</taxon>
        <taxon>Gymnotiformes</taxon>
        <taxon>Gymnotoidei</taxon>
        <taxon>Gymnotidae</taxon>
        <taxon>Electrophorus</taxon>
    </lineage>
</organism>
<feature type="region of interest" description="Disordered" evidence="3">
    <location>
        <begin position="56"/>
        <end position="97"/>
    </location>
</feature>
<dbReference type="InterPro" id="IPR020894">
    <property type="entry name" value="Cadherin_CS"/>
</dbReference>
<evidence type="ECO:0000313" key="5">
    <source>
        <dbReference type="Proteomes" id="UP001239994"/>
    </source>
</evidence>
<accession>A0AAD8YRN5</accession>
<dbReference type="Proteomes" id="UP001239994">
    <property type="component" value="Unassembled WGS sequence"/>
</dbReference>
<dbReference type="GO" id="GO:0005886">
    <property type="term" value="C:plasma membrane"/>
    <property type="evidence" value="ECO:0007669"/>
    <property type="project" value="InterPro"/>
</dbReference>
<name>A0AAD8YRN5_9TELE</name>
<dbReference type="EMBL" id="JAROKS010000026">
    <property type="protein sequence ID" value="KAK1784614.1"/>
    <property type="molecule type" value="Genomic_DNA"/>
</dbReference>
<evidence type="ECO:0000313" key="4">
    <source>
        <dbReference type="EMBL" id="KAK1784614.1"/>
    </source>
</evidence>
<dbReference type="AlphaFoldDB" id="A0AAD8YRN5"/>
<sequence>MAGSEVGLTGTATATITITDRNDHAPEFTHSVAAGWYQCPRTSAILRSGMHAELKCTKPKPDSKQQACIQPPQWSPVTQTTAPASLPHLGMFGPSSTAMEGISALHTQPRGSEETGPQRWRTGEWPVFTISNRGLEQDKNTRHSTALLSQAVST</sequence>
<reference evidence="4" key="1">
    <citation type="submission" date="2023-03" db="EMBL/GenBank/DDBJ databases">
        <title>Electrophorus voltai genome.</title>
        <authorList>
            <person name="Bian C."/>
        </authorList>
    </citation>
    <scope>NUCLEOTIDE SEQUENCE</scope>
    <source>
        <strain evidence="4">CB-2022</strain>
        <tissue evidence="4">Muscle</tissue>
    </source>
</reference>
<proteinExistence type="predicted"/>
<gene>
    <name evidence="4" type="ORF">P4O66_003268</name>
</gene>
<dbReference type="GO" id="GO:0007155">
    <property type="term" value="P:cell adhesion"/>
    <property type="evidence" value="ECO:0007669"/>
    <property type="project" value="InterPro"/>
</dbReference>
<evidence type="ECO:0000256" key="1">
    <source>
        <dbReference type="ARBA" id="ARBA00004370"/>
    </source>
</evidence>
<keyword evidence="2" id="KW-0472">Membrane</keyword>